<dbReference type="GO" id="GO:0044877">
    <property type="term" value="F:protein-containing complex binding"/>
    <property type="evidence" value="ECO:0007669"/>
    <property type="project" value="TreeGrafter"/>
</dbReference>
<evidence type="ECO:0000256" key="6">
    <source>
        <dbReference type="ARBA" id="ARBA00023136"/>
    </source>
</evidence>
<evidence type="ECO:0000256" key="4">
    <source>
        <dbReference type="ARBA" id="ARBA00022989"/>
    </source>
</evidence>
<dbReference type="InterPro" id="IPR014710">
    <property type="entry name" value="RmlC-like_jellyroll"/>
</dbReference>
<dbReference type="InterPro" id="IPR018490">
    <property type="entry name" value="cNMP-bd_dom_sf"/>
</dbReference>
<dbReference type="Gene3D" id="2.60.120.10">
    <property type="entry name" value="Jelly Rolls"/>
    <property type="match status" value="1"/>
</dbReference>
<dbReference type="PROSITE" id="PS00889">
    <property type="entry name" value="CNMP_BINDING_2"/>
    <property type="match status" value="1"/>
</dbReference>
<dbReference type="CDD" id="cd00038">
    <property type="entry name" value="CAP_ED"/>
    <property type="match status" value="1"/>
</dbReference>
<feature type="transmembrane region" description="Helical" evidence="11">
    <location>
        <begin position="562"/>
        <end position="584"/>
    </location>
</feature>
<dbReference type="Proteomes" id="UP001283361">
    <property type="component" value="Unassembled WGS sequence"/>
</dbReference>
<evidence type="ECO:0000256" key="7">
    <source>
        <dbReference type="ARBA" id="ARBA00023286"/>
    </source>
</evidence>
<proteinExistence type="predicted"/>
<feature type="region of interest" description="Disordered" evidence="10">
    <location>
        <begin position="1111"/>
        <end position="1155"/>
    </location>
</feature>
<dbReference type="InterPro" id="IPR000595">
    <property type="entry name" value="cNMP-bd_dom"/>
</dbReference>
<dbReference type="EMBL" id="JAWDGP010000301">
    <property type="protein sequence ID" value="KAK3801571.1"/>
    <property type="molecule type" value="Genomic_DNA"/>
</dbReference>
<comment type="subcellular location">
    <subcellularLocation>
        <location evidence="1">Membrane</location>
        <topology evidence="1">Multi-pass membrane protein</topology>
    </subcellularLocation>
</comment>
<keyword evidence="14" id="KW-1185">Reference proteome</keyword>
<dbReference type="Gene3D" id="1.10.287.630">
    <property type="entry name" value="Helix hairpin bin"/>
    <property type="match status" value="1"/>
</dbReference>
<evidence type="ECO:0000259" key="12">
    <source>
        <dbReference type="PROSITE" id="PS50042"/>
    </source>
</evidence>
<keyword evidence="7" id="KW-1071">Ligand-gated ion channel</keyword>
<protein>
    <recommendedName>
        <fullName evidence="12">Cyclic nucleotide-binding domain-containing protein</fullName>
    </recommendedName>
</protein>
<dbReference type="SMART" id="SM00100">
    <property type="entry name" value="cNMP"/>
    <property type="match status" value="1"/>
</dbReference>
<evidence type="ECO:0000313" key="14">
    <source>
        <dbReference type="Proteomes" id="UP001283361"/>
    </source>
</evidence>
<feature type="transmembrane region" description="Helical" evidence="11">
    <location>
        <begin position="529"/>
        <end position="556"/>
    </location>
</feature>
<gene>
    <name evidence="13" type="ORF">RRG08_033791</name>
</gene>
<dbReference type="Pfam" id="PF00027">
    <property type="entry name" value="cNMP_binding"/>
    <property type="match status" value="1"/>
</dbReference>
<dbReference type="PROSITE" id="PS00888">
    <property type="entry name" value="CNMP_BINDING_1"/>
    <property type="match status" value="1"/>
</dbReference>
<keyword evidence="2" id="KW-0813">Transport</keyword>
<evidence type="ECO:0000256" key="11">
    <source>
        <dbReference type="SAM" id="Phobius"/>
    </source>
</evidence>
<dbReference type="FunFam" id="1.10.287.630:FF:000001">
    <property type="entry name" value="Cyclic nucleotide-gated channel alpha 3"/>
    <property type="match status" value="1"/>
</dbReference>
<evidence type="ECO:0000256" key="9">
    <source>
        <dbReference type="SAM" id="Coils"/>
    </source>
</evidence>
<sequence>MMQDVYHTWAHATDGSVTRFQGWRSSVGRPPAIKMSSACLCGGLYQSEKRRSSIALAQISRDKDKLNQDEEDELAQIDENDGINQLIDEEKNVLDNVPSRRISFDLERNYGGSQTETSSIYDTHRDRGNEAENRPSPDSGNQFSSPALTQEVYNEPLSRAGELWRILRQVSVDPEGVITFYWKAAVSLAVLYNCILIISRMAFEELREENIFTVLDCVCDAIYLLDLLVESRTSFLSDGLVVTDCTQTAQHYKQKSYFQTDLLAICPTQTLAMTTSGIIWIIPCCGNSLNGVWTNVACWPGVRINRLLKYHTMEEFFQKTESRTNKPNMLRAFKLGTHLTLVIHWFACLYYMLSEYEGLGSNEWVYPAESSQVKFSKKYITCMFWSVMTLTTIGERPPPQTEVEYIFTGLTFLIGVFVLYPQEYIFTGLTFLIAVFVLSPQEYIFTGLTFLIGVFVLYPQEYIFTGLTFLIAVFVLSPQEYIFTGLTFLIAVFVLSPQEYIFTGLTFLIGVFVLYPQEYIFTEYIFTGLTFLIAVFVLYPQEYIFTGLTFLIAVFVLSPQEYIFTGLTFLIGVFVFAAVVGNVGDVISNMNAARRDFQARMDQIKFYMDHRNVPDNLQNRVKRWAEYTWDRTNCIDEPSVLQLLPDRLRTEVAIHVHLDVLKKVSIFQDCEEGLLRELVLKLRPQIFSPGDYICRIGEIGRDMYIINHGKVEILFPDAETGLMKQVSVMLPGSFFGEISLLKLDEGHNRRTADVRSLGFSELFCLSRRDLIVALSEYPEAKRILEDHGRERYNNTKRSTPLETDESRPSSPLPFLASKRDSSKKSSARSVFERVMKQEGFTKLLENATKSREISEIKAAIEEMRAEKKSVEELENALRDTSAELQAAHAQLASLEKIIRIMTQSRGANSSGENIGESSENHLGRREDAANISLTPRWPDLLPVNSIHSKSQHSDRSLHKTALHARGYLKEIPTYYAETLSKQHLISRIRGKPFGPLFVWSRRHSCDMSSFIDRRLANASLVRAESSPGFCLSTKSRATTDSATCRERINDCVHLNKETKVLNNRHLRHMKSCKQRTQDSRHMNDHEAKTEQPYPISKNEAEPVPLTLVDKSKSHLSSADSNGQQTSLTSQRRGDRHLTSTKPPLVSPKLQKKRSTVCQNKGTLMIPSVEKSHSAVCHERIDTQTAARQKSKNSIDPQGLKLRGEKIGISKFSSNFNSTGRAMSSTNREGKNDGRNDATNARMRFKDAHSKTIFLSKLGLNRDIPAPSANRELETVSLSSTTHLASKIGPSSSALINPEGILSTSNGGSAKKDLSDRRLKKSTFSGSKVKSSNTCPSVKSTLNIPPLKGQRKPSISLSLILDSLSSTGSSGSENEEDDESDDEVSDDPLRSLRK</sequence>
<name>A0AAE1EBN3_9GAST</name>
<evidence type="ECO:0000313" key="13">
    <source>
        <dbReference type="EMBL" id="KAK3801571.1"/>
    </source>
</evidence>
<keyword evidence="4 11" id="KW-1133">Transmembrane helix</keyword>
<evidence type="ECO:0000256" key="10">
    <source>
        <dbReference type="SAM" id="MobiDB-lite"/>
    </source>
</evidence>
<keyword evidence="3 11" id="KW-0812">Transmembrane</keyword>
<dbReference type="SUPFAM" id="SSF81324">
    <property type="entry name" value="Voltage-gated potassium channels"/>
    <property type="match status" value="1"/>
</dbReference>
<dbReference type="InterPro" id="IPR050866">
    <property type="entry name" value="CNG_cation_channel"/>
</dbReference>
<dbReference type="SUPFAM" id="SSF51206">
    <property type="entry name" value="cAMP-binding domain-like"/>
    <property type="match status" value="1"/>
</dbReference>
<keyword evidence="8" id="KW-0407">Ion channel</keyword>
<feature type="compositionally biased region" description="Acidic residues" evidence="10">
    <location>
        <begin position="1372"/>
        <end position="1385"/>
    </location>
</feature>
<evidence type="ECO:0000256" key="3">
    <source>
        <dbReference type="ARBA" id="ARBA00022692"/>
    </source>
</evidence>
<dbReference type="Gene3D" id="1.10.287.70">
    <property type="match status" value="1"/>
</dbReference>
<feature type="compositionally biased region" description="Polar residues" evidence="10">
    <location>
        <begin position="1321"/>
        <end position="1342"/>
    </location>
</feature>
<dbReference type="PANTHER" id="PTHR45638:SF13">
    <property type="entry name" value="CYCLIC NUCLEOTIDE-BINDING DOMAIN-CONTAINING PROTEIN"/>
    <property type="match status" value="1"/>
</dbReference>
<feature type="compositionally biased region" description="Polar residues" evidence="10">
    <location>
        <begin position="136"/>
        <end position="147"/>
    </location>
</feature>
<keyword evidence="5" id="KW-0406">Ion transport</keyword>
<feature type="compositionally biased region" description="Basic and acidic residues" evidence="10">
    <location>
        <begin position="1075"/>
        <end position="1089"/>
    </location>
</feature>
<comment type="caution">
    <text evidence="13">The sequence shown here is derived from an EMBL/GenBank/DDBJ whole genome shotgun (WGS) entry which is preliminary data.</text>
</comment>
<keyword evidence="9" id="KW-0175">Coiled coil</keyword>
<feature type="region of interest" description="Disordered" evidence="10">
    <location>
        <begin position="791"/>
        <end position="821"/>
    </location>
</feature>
<feature type="region of interest" description="Disordered" evidence="10">
    <location>
        <begin position="1065"/>
        <end position="1099"/>
    </location>
</feature>
<feature type="compositionally biased region" description="Low complexity" evidence="10">
    <location>
        <begin position="1353"/>
        <end position="1371"/>
    </location>
</feature>
<feature type="region of interest" description="Disordered" evidence="10">
    <location>
        <begin position="1286"/>
        <end position="1393"/>
    </location>
</feature>
<dbReference type="InterPro" id="IPR018488">
    <property type="entry name" value="cNMP-bd_CS"/>
</dbReference>
<accession>A0AAE1EBN3</accession>
<feature type="coiled-coil region" evidence="9">
    <location>
        <begin position="846"/>
        <end position="897"/>
    </location>
</feature>
<feature type="region of interest" description="Disordered" evidence="10">
    <location>
        <begin position="1211"/>
        <end position="1237"/>
    </location>
</feature>
<dbReference type="PANTHER" id="PTHR45638">
    <property type="entry name" value="CYCLIC NUCLEOTIDE-GATED CATION CHANNEL SUBUNIT A"/>
    <property type="match status" value="1"/>
</dbReference>
<feature type="compositionally biased region" description="Polar residues" evidence="10">
    <location>
        <begin position="1211"/>
        <end position="1226"/>
    </location>
</feature>
<feature type="region of interest" description="Disordered" evidence="10">
    <location>
        <begin position="105"/>
        <end position="147"/>
    </location>
</feature>
<dbReference type="GO" id="GO:0016020">
    <property type="term" value="C:membrane"/>
    <property type="evidence" value="ECO:0007669"/>
    <property type="project" value="UniProtKB-SubCell"/>
</dbReference>
<feature type="compositionally biased region" description="Polar residues" evidence="10">
    <location>
        <begin position="111"/>
        <end position="121"/>
    </location>
</feature>
<dbReference type="PROSITE" id="PS50042">
    <property type="entry name" value="CNMP_BINDING_3"/>
    <property type="match status" value="1"/>
</dbReference>
<evidence type="ECO:0000256" key="8">
    <source>
        <dbReference type="ARBA" id="ARBA00023303"/>
    </source>
</evidence>
<dbReference type="GO" id="GO:0005221">
    <property type="term" value="F:intracellularly cyclic nucleotide-activated monoatomic cation channel activity"/>
    <property type="evidence" value="ECO:0007669"/>
    <property type="project" value="InterPro"/>
</dbReference>
<feature type="transmembrane region" description="Helical" evidence="11">
    <location>
        <begin position="500"/>
        <end position="517"/>
    </location>
</feature>
<keyword evidence="6 11" id="KW-0472">Membrane</keyword>
<evidence type="ECO:0000256" key="1">
    <source>
        <dbReference type="ARBA" id="ARBA00004141"/>
    </source>
</evidence>
<evidence type="ECO:0000256" key="2">
    <source>
        <dbReference type="ARBA" id="ARBA00022448"/>
    </source>
</evidence>
<feature type="compositionally biased region" description="Basic and acidic residues" evidence="10">
    <location>
        <begin position="122"/>
        <end position="135"/>
    </location>
</feature>
<feature type="domain" description="Cyclic nucleotide-binding" evidence="12">
    <location>
        <begin position="666"/>
        <end position="791"/>
    </location>
</feature>
<reference evidence="13" key="1">
    <citation type="journal article" date="2023" name="G3 (Bethesda)">
        <title>A reference genome for the long-term kleptoplast-retaining sea slug Elysia crispata morphotype clarki.</title>
        <authorList>
            <person name="Eastman K.E."/>
            <person name="Pendleton A.L."/>
            <person name="Shaikh M.A."/>
            <person name="Suttiyut T."/>
            <person name="Ogas R."/>
            <person name="Tomko P."/>
            <person name="Gavelis G."/>
            <person name="Widhalm J.R."/>
            <person name="Wisecaver J.H."/>
        </authorList>
    </citation>
    <scope>NUCLEOTIDE SEQUENCE</scope>
    <source>
        <strain evidence="13">ECLA1</strain>
    </source>
</reference>
<evidence type="ECO:0000256" key="5">
    <source>
        <dbReference type="ARBA" id="ARBA00023065"/>
    </source>
</evidence>
<organism evidence="13 14">
    <name type="scientific">Elysia crispata</name>
    <name type="common">lettuce slug</name>
    <dbReference type="NCBI Taxonomy" id="231223"/>
    <lineage>
        <taxon>Eukaryota</taxon>
        <taxon>Metazoa</taxon>
        <taxon>Spiralia</taxon>
        <taxon>Lophotrochozoa</taxon>
        <taxon>Mollusca</taxon>
        <taxon>Gastropoda</taxon>
        <taxon>Heterobranchia</taxon>
        <taxon>Euthyneura</taxon>
        <taxon>Panpulmonata</taxon>
        <taxon>Sacoglossa</taxon>
        <taxon>Placobranchoidea</taxon>
        <taxon>Plakobranchidae</taxon>
        <taxon>Elysia</taxon>
    </lineage>
</organism>
<feature type="compositionally biased region" description="Polar residues" evidence="10">
    <location>
        <begin position="1114"/>
        <end position="1130"/>
    </location>
</feature>